<organism evidence="1 2">
    <name type="scientific">Flavobacterium noncentrifugens</name>
    <dbReference type="NCBI Taxonomy" id="1128970"/>
    <lineage>
        <taxon>Bacteria</taxon>
        <taxon>Pseudomonadati</taxon>
        <taxon>Bacteroidota</taxon>
        <taxon>Flavobacteriia</taxon>
        <taxon>Flavobacteriales</taxon>
        <taxon>Flavobacteriaceae</taxon>
        <taxon>Flavobacterium</taxon>
    </lineage>
</organism>
<accession>A0A1G8W0M4</accession>
<protein>
    <submittedName>
        <fullName evidence="1">Uncharacterized protein</fullName>
    </submittedName>
</protein>
<reference evidence="1 2" key="1">
    <citation type="submission" date="2016-10" db="EMBL/GenBank/DDBJ databases">
        <authorList>
            <person name="de Groot N.N."/>
        </authorList>
    </citation>
    <scope>NUCLEOTIDE SEQUENCE [LARGE SCALE GENOMIC DNA]</scope>
    <source>
        <strain evidence="1 2">CGMCC 1.10076</strain>
    </source>
</reference>
<sequence>MLQFYVNPIPYLLNNLKEIENYRKNEKPIGIPIIVNDDNFFSKSESERYDFFRETILQKLDLLSSVVTKKKLDTNMSLLKKELKMVLIRFM</sequence>
<dbReference type="EMBL" id="FNEZ01000002">
    <property type="protein sequence ID" value="SDJ71789.1"/>
    <property type="molecule type" value="Genomic_DNA"/>
</dbReference>
<evidence type="ECO:0000313" key="2">
    <source>
        <dbReference type="Proteomes" id="UP000199580"/>
    </source>
</evidence>
<evidence type="ECO:0000313" key="1">
    <source>
        <dbReference type="EMBL" id="SDJ71789.1"/>
    </source>
</evidence>
<keyword evidence="2" id="KW-1185">Reference proteome</keyword>
<gene>
    <name evidence="1" type="ORF">SAMN04487935_1596</name>
</gene>
<dbReference type="AlphaFoldDB" id="A0A1G8W0M4"/>
<proteinExistence type="predicted"/>
<dbReference type="Proteomes" id="UP000199580">
    <property type="component" value="Unassembled WGS sequence"/>
</dbReference>
<name>A0A1G8W0M4_9FLAO</name>